<sequence length="251" mass="29033">MNTKKLAELIYSVAQYDGYNTSILQTQKNLSTNKDEWQFTNETDRYIFEDLVKAIHYASQQKKLTVDVFKGINAQMDSHKEGQPENPGKLREKVTIHVGDYVPPRTVTEKMVQRELDSVTENSVEDGWALYARLAKLQAFDNGNKRTALISANLFIGSLTGESSTYLTIPTDFRRTQFDANLMYYYMADDFDDHMPDVQYSLNEFVRFAKEYTETQPKNKFEERLVEAKEKQKNHTSMTESEIAKNKGKTL</sequence>
<dbReference type="Pfam" id="PF02661">
    <property type="entry name" value="Fic"/>
    <property type="match status" value="1"/>
</dbReference>
<gene>
    <name evidence="1" type="ORF">EGW70_13165</name>
</gene>
<dbReference type="AlphaFoldDB" id="A0A3N3RQH2"/>
<dbReference type="SUPFAM" id="SSF140931">
    <property type="entry name" value="Fic-like"/>
    <property type="match status" value="1"/>
</dbReference>
<comment type="caution">
    <text evidence="1">The sequence shown here is derived from an EMBL/GenBank/DDBJ whole genome shotgun (WGS) entry which is preliminary data.</text>
</comment>
<dbReference type="Gene3D" id="1.10.3290.10">
    <property type="entry name" value="Fido-like domain"/>
    <property type="match status" value="1"/>
</dbReference>
<dbReference type="OrthoDB" id="9807853at2"/>
<proteinExistence type="predicted"/>
<evidence type="ECO:0000313" key="2">
    <source>
        <dbReference type="Proteomes" id="UP000275941"/>
    </source>
</evidence>
<reference evidence="1 2" key="1">
    <citation type="submission" date="2018-10" db="EMBL/GenBank/DDBJ databases">
        <title>Genotypes and phenotypes of Enterococci isolated from broiler chickens.</title>
        <authorList>
            <person name="Muhammad A.R."/>
            <person name="Diarra M.S."/>
        </authorList>
    </citation>
    <scope>NUCLEOTIDE SEQUENCE [LARGE SCALE GENOMIC DNA]</scope>
    <source>
        <strain evidence="1 2">P7 C A21</strain>
    </source>
</reference>
<accession>A0A3N3RQH2</accession>
<dbReference type="EMBL" id="RKOR01000047">
    <property type="protein sequence ID" value="ROY47055.1"/>
    <property type="molecule type" value="Genomic_DNA"/>
</dbReference>
<dbReference type="InterPro" id="IPR036597">
    <property type="entry name" value="Fido-like_dom_sf"/>
</dbReference>
<protein>
    <submittedName>
        <fullName evidence="1">Fic family protein</fullName>
    </submittedName>
</protein>
<dbReference type="InterPro" id="IPR003812">
    <property type="entry name" value="Fido"/>
</dbReference>
<dbReference type="PROSITE" id="PS51459">
    <property type="entry name" value="FIDO"/>
    <property type="match status" value="1"/>
</dbReference>
<organism evidence="1 2">
    <name type="scientific">Enterococcus faecalis</name>
    <name type="common">Streptococcus faecalis</name>
    <dbReference type="NCBI Taxonomy" id="1351"/>
    <lineage>
        <taxon>Bacteria</taxon>
        <taxon>Bacillati</taxon>
        <taxon>Bacillota</taxon>
        <taxon>Bacilli</taxon>
        <taxon>Lactobacillales</taxon>
        <taxon>Enterococcaceae</taxon>
        <taxon>Enterococcus</taxon>
    </lineage>
</organism>
<dbReference type="Proteomes" id="UP000275941">
    <property type="component" value="Unassembled WGS sequence"/>
</dbReference>
<evidence type="ECO:0000313" key="1">
    <source>
        <dbReference type="EMBL" id="ROY47055.1"/>
    </source>
</evidence>
<dbReference type="RefSeq" id="WP_002393742.1">
    <property type="nucleotide sequence ID" value="NZ_CP196012.1"/>
</dbReference>
<name>A0A3N3RQH2_ENTFL</name>